<dbReference type="GO" id="GO:0005829">
    <property type="term" value="C:cytosol"/>
    <property type="evidence" value="ECO:0007669"/>
    <property type="project" value="TreeGrafter"/>
</dbReference>
<feature type="compositionally biased region" description="Acidic residues" evidence="11">
    <location>
        <begin position="825"/>
        <end position="845"/>
    </location>
</feature>
<dbReference type="SUPFAM" id="SSF56112">
    <property type="entry name" value="Protein kinase-like (PK-like)"/>
    <property type="match status" value="1"/>
</dbReference>
<dbReference type="GeneID" id="34591824"/>
<feature type="compositionally biased region" description="Polar residues" evidence="11">
    <location>
        <begin position="636"/>
        <end position="650"/>
    </location>
</feature>
<dbReference type="GO" id="GO:0004674">
    <property type="term" value="F:protein serine/threonine kinase activity"/>
    <property type="evidence" value="ECO:0007669"/>
    <property type="project" value="UniProtKB-KW"/>
</dbReference>
<comment type="caution">
    <text evidence="13">The sequence shown here is derived from an EMBL/GenBank/DDBJ whole genome shotgun (WGS) entry which is preliminary data.</text>
</comment>
<feature type="compositionally biased region" description="Basic and acidic residues" evidence="11">
    <location>
        <begin position="862"/>
        <end position="879"/>
    </location>
</feature>
<dbReference type="InterPro" id="IPR045269">
    <property type="entry name" value="Atg1-like"/>
</dbReference>
<reference evidence="13 14" key="1">
    <citation type="submission" date="2016-03" db="EMBL/GenBank/DDBJ databases">
        <title>The draft genome sequence of Fonsecaea nubica causative agent of cutaneous subcutaneous infection in human host.</title>
        <authorList>
            <person name="Costa F."/>
            <person name="Sybren D.H."/>
            <person name="Raittz R.T."/>
            <person name="Weiss V.A."/>
            <person name="Leao A.C."/>
            <person name="Gomes R."/>
            <person name="De Souza E.M."/>
            <person name="Pedrosa F.O."/>
            <person name="Steffens M.B."/>
            <person name="Bombassaro A."/>
            <person name="Tadra-Sfeir M.Z."/>
            <person name="Moreno L.F."/>
            <person name="Najafzadeh M.J."/>
            <person name="Felipe M.S."/>
            <person name="Teixeira M."/>
            <person name="Sun J."/>
            <person name="Xi L."/>
            <person name="Castro M.A."/>
            <person name="Vicente V.A."/>
        </authorList>
    </citation>
    <scope>NUCLEOTIDE SEQUENCE [LARGE SCALE GENOMIC DNA]</scope>
    <source>
        <strain evidence="13 14">CBS 269.64</strain>
    </source>
</reference>
<name>A0A178CMQ1_9EURO</name>
<evidence type="ECO:0000256" key="3">
    <source>
        <dbReference type="ARBA" id="ARBA00022527"/>
    </source>
</evidence>
<dbReference type="RefSeq" id="XP_022497335.1">
    <property type="nucleotide sequence ID" value="XM_022646697.1"/>
</dbReference>
<evidence type="ECO:0000256" key="6">
    <source>
        <dbReference type="ARBA" id="ARBA00022777"/>
    </source>
</evidence>
<dbReference type="Pfam" id="PF00069">
    <property type="entry name" value="Pkinase"/>
    <property type="match status" value="1"/>
</dbReference>
<protein>
    <recommendedName>
        <fullName evidence="2">non-specific serine/threonine protein kinase</fullName>
        <ecNumber evidence="2">2.7.11.1</ecNumber>
    </recommendedName>
    <alternativeName>
        <fullName evidence="8">Autophagy-related protein 1</fullName>
    </alternativeName>
</protein>
<evidence type="ECO:0000313" key="13">
    <source>
        <dbReference type="EMBL" id="OAL31089.1"/>
    </source>
</evidence>
<accession>A0A178CMQ1</accession>
<dbReference type="GO" id="GO:0005776">
    <property type="term" value="C:autophagosome"/>
    <property type="evidence" value="ECO:0007669"/>
    <property type="project" value="TreeGrafter"/>
</dbReference>
<keyword evidence="7" id="KW-0067">ATP-binding</keyword>
<keyword evidence="5" id="KW-0547">Nucleotide-binding</keyword>
<dbReference type="InterPro" id="IPR000719">
    <property type="entry name" value="Prot_kinase_dom"/>
</dbReference>
<evidence type="ECO:0000313" key="14">
    <source>
        <dbReference type="Proteomes" id="UP000185904"/>
    </source>
</evidence>
<dbReference type="OrthoDB" id="626167at2759"/>
<dbReference type="Gene3D" id="1.10.510.10">
    <property type="entry name" value="Transferase(Phosphotransferase) domain 1"/>
    <property type="match status" value="1"/>
</dbReference>
<sequence>MALFGHQNDAGDAGLAACAKGRSPGLGDVVLLIGHIRGREADAFIKLNREHLWNRPVRNESQGTDYDFDDERPEPWRGKMLKGISLDGPILCHSYLKPPKRSVGWGHGAETNTSMEKGDRPRDFMYPHNAVSGISSSMFLTDLWPGPDRMPTPRVTSYTREVPMRFEKGSSTFRRWNGQSVTLDKPTKIYLIDNDPDCLNFWAWTPTLDQADQKVFMEHANDFYARRNRFDEEDFPSIKSAGGSTRAPSRAGFETRIGLSGTEYQLDGPKITQGGFRDVYPVKIIGQLRCALIMAEQTAIQKRVAEMLEKEPEELRANPPELELVTKMIRLGGDDSQSEREHSEMLEDEAKFVQNHQHIHINQILDIAYKHGSETWLIEVRQKYCLNDEVLPLPINKLDTARQLICGLKHCHDHAFMNRDVKPANVLLQLLEFGTKDCDLYRWVIKFTDWGTVASTDHQVRGRVGSPWYCAPEVLDGKIYNAKADVFSLGVLLLCMFANYNPNRKRSGWHPCSSSEVELWMREEVDQVIEENCPPIFWVLLRGMLLRDPKARWSLDKCWAFVLEVDESQSSSECPSIALSLPWTTHPFLEQRHNDGGGNKIEMFQRDGMVKAEDGLSDDVSDDEKTVTPAALGTLTDHSGANVDESQVTNQKDDAPSTPNFSCAVQLPVTPSLGAMEEDGLPSAFCTPDFHHKMPTLDVRQAADQVEFYDFSACWDWGPRLCYRRLPERRAATKAFTKPSPRRGPAPPLGITHWNSGFDMIPKTSRQTKAQQYSPSQQLSKNLVSAIQSAGAHAAQIEPPNNDEDTEAETEVDDENRPAQPAADADADGGNESEAETEIEFEGGEPEAPFSSPGEVQATSRTDIDCENERREAPDDLKPIDLIPLAQTPPPVQDRKRRPLGTTQPNNNKKRKYNVYKPVDMGRGRMGALYR</sequence>
<evidence type="ECO:0000256" key="7">
    <source>
        <dbReference type="ARBA" id="ARBA00022840"/>
    </source>
</evidence>
<dbReference type="GO" id="GO:0034045">
    <property type="term" value="C:phagophore assembly site membrane"/>
    <property type="evidence" value="ECO:0007669"/>
    <property type="project" value="UniProtKB-SubCell"/>
</dbReference>
<dbReference type="Proteomes" id="UP000185904">
    <property type="component" value="Unassembled WGS sequence"/>
</dbReference>
<evidence type="ECO:0000256" key="8">
    <source>
        <dbReference type="ARBA" id="ARBA00030237"/>
    </source>
</evidence>
<feature type="region of interest" description="Disordered" evidence="11">
    <location>
        <begin position="789"/>
        <end position="931"/>
    </location>
</feature>
<dbReference type="GO" id="GO:0000045">
    <property type="term" value="P:autophagosome assembly"/>
    <property type="evidence" value="ECO:0007669"/>
    <property type="project" value="TreeGrafter"/>
</dbReference>
<feature type="region of interest" description="Disordered" evidence="11">
    <location>
        <begin position="633"/>
        <end position="661"/>
    </location>
</feature>
<dbReference type="PANTHER" id="PTHR24348:SF22">
    <property type="entry name" value="NON-SPECIFIC SERINE_THREONINE PROTEIN KINASE"/>
    <property type="match status" value="1"/>
</dbReference>
<proteinExistence type="predicted"/>
<feature type="region of interest" description="Disordered" evidence="11">
    <location>
        <begin position="733"/>
        <end position="754"/>
    </location>
</feature>
<dbReference type="PANTHER" id="PTHR24348">
    <property type="entry name" value="SERINE/THREONINE-PROTEIN KINASE UNC-51-RELATED"/>
    <property type="match status" value="1"/>
</dbReference>
<keyword evidence="4" id="KW-0808">Transferase</keyword>
<evidence type="ECO:0000256" key="4">
    <source>
        <dbReference type="ARBA" id="ARBA00022679"/>
    </source>
</evidence>
<dbReference type="PROSITE" id="PS50011">
    <property type="entry name" value="PROTEIN_KINASE_DOM"/>
    <property type="match status" value="1"/>
</dbReference>
<evidence type="ECO:0000256" key="5">
    <source>
        <dbReference type="ARBA" id="ARBA00022741"/>
    </source>
</evidence>
<comment type="subcellular location">
    <subcellularLocation>
        <location evidence="1">Preautophagosomal structure membrane</location>
        <topology evidence="1">Peripheral membrane protein</topology>
    </subcellularLocation>
</comment>
<feature type="compositionally biased region" description="Acidic residues" evidence="11">
    <location>
        <begin position="801"/>
        <end position="814"/>
    </location>
</feature>
<feature type="domain" description="Protein kinase" evidence="12">
    <location>
        <begin position="265"/>
        <end position="589"/>
    </location>
</feature>
<evidence type="ECO:0000259" key="12">
    <source>
        <dbReference type="PROSITE" id="PS50011"/>
    </source>
</evidence>
<evidence type="ECO:0000256" key="9">
    <source>
        <dbReference type="ARBA" id="ARBA00047899"/>
    </source>
</evidence>
<comment type="catalytic activity">
    <reaction evidence="10">
        <text>L-seryl-[protein] + ATP = O-phospho-L-seryl-[protein] + ADP + H(+)</text>
        <dbReference type="Rhea" id="RHEA:17989"/>
        <dbReference type="Rhea" id="RHEA-COMP:9863"/>
        <dbReference type="Rhea" id="RHEA-COMP:11604"/>
        <dbReference type="ChEBI" id="CHEBI:15378"/>
        <dbReference type="ChEBI" id="CHEBI:29999"/>
        <dbReference type="ChEBI" id="CHEBI:30616"/>
        <dbReference type="ChEBI" id="CHEBI:83421"/>
        <dbReference type="ChEBI" id="CHEBI:456216"/>
        <dbReference type="EC" id="2.7.11.1"/>
    </reaction>
</comment>
<gene>
    <name evidence="13" type="ORF">AYO20_08420</name>
</gene>
<evidence type="ECO:0000256" key="10">
    <source>
        <dbReference type="ARBA" id="ARBA00048679"/>
    </source>
</evidence>
<dbReference type="EMBL" id="LVCJ01000066">
    <property type="protein sequence ID" value="OAL31089.1"/>
    <property type="molecule type" value="Genomic_DNA"/>
</dbReference>
<evidence type="ECO:0000256" key="2">
    <source>
        <dbReference type="ARBA" id="ARBA00012513"/>
    </source>
</evidence>
<evidence type="ECO:0000256" key="1">
    <source>
        <dbReference type="ARBA" id="ARBA00004623"/>
    </source>
</evidence>
<organism evidence="13 14">
    <name type="scientific">Fonsecaea nubica</name>
    <dbReference type="NCBI Taxonomy" id="856822"/>
    <lineage>
        <taxon>Eukaryota</taxon>
        <taxon>Fungi</taxon>
        <taxon>Dikarya</taxon>
        <taxon>Ascomycota</taxon>
        <taxon>Pezizomycotina</taxon>
        <taxon>Eurotiomycetes</taxon>
        <taxon>Chaetothyriomycetidae</taxon>
        <taxon>Chaetothyriales</taxon>
        <taxon>Herpotrichiellaceae</taxon>
        <taxon>Fonsecaea</taxon>
    </lineage>
</organism>
<dbReference type="GO" id="GO:0005524">
    <property type="term" value="F:ATP binding"/>
    <property type="evidence" value="ECO:0007669"/>
    <property type="project" value="UniProtKB-KW"/>
</dbReference>
<dbReference type="GO" id="GO:0010506">
    <property type="term" value="P:regulation of autophagy"/>
    <property type="evidence" value="ECO:0007669"/>
    <property type="project" value="InterPro"/>
</dbReference>
<dbReference type="InterPro" id="IPR011009">
    <property type="entry name" value="Kinase-like_dom_sf"/>
</dbReference>
<dbReference type="EC" id="2.7.11.1" evidence="2"/>
<dbReference type="SMART" id="SM00220">
    <property type="entry name" value="S_TKc"/>
    <property type="match status" value="1"/>
</dbReference>
<evidence type="ECO:0000256" key="11">
    <source>
        <dbReference type="SAM" id="MobiDB-lite"/>
    </source>
</evidence>
<keyword evidence="14" id="KW-1185">Reference proteome</keyword>
<keyword evidence="3" id="KW-0723">Serine/threonine-protein kinase</keyword>
<comment type="catalytic activity">
    <reaction evidence="9">
        <text>L-threonyl-[protein] + ATP = O-phospho-L-threonyl-[protein] + ADP + H(+)</text>
        <dbReference type="Rhea" id="RHEA:46608"/>
        <dbReference type="Rhea" id="RHEA-COMP:11060"/>
        <dbReference type="Rhea" id="RHEA-COMP:11605"/>
        <dbReference type="ChEBI" id="CHEBI:15378"/>
        <dbReference type="ChEBI" id="CHEBI:30013"/>
        <dbReference type="ChEBI" id="CHEBI:30616"/>
        <dbReference type="ChEBI" id="CHEBI:61977"/>
        <dbReference type="ChEBI" id="CHEBI:456216"/>
        <dbReference type="EC" id="2.7.11.1"/>
    </reaction>
</comment>
<dbReference type="AlphaFoldDB" id="A0A178CMQ1"/>
<keyword evidence="6" id="KW-0418">Kinase</keyword>